<dbReference type="EMBL" id="JANJ01000001">
    <property type="protein sequence ID" value="EXI63009.1"/>
    <property type="molecule type" value="Genomic_DNA"/>
</dbReference>
<sequence length="40" mass="4234">MKKLVLAILATATFLTACNTVDGVGRDVEKAGEKIQKTAQ</sequence>
<keyword evidence="2" id="KW-1003">Cell membrane</keyword>
<dbReference type="GO" id="GO:0016020">
    <property type="term" value="C:membrane"/>
    <property type="evidence" value="ECO:0007669"/>
    <property type="project" value="InterPro"/>
</dbReference>
<comment type="similarity">
    <text evidence="1">Belongs to the EcnA/EcnB lipoprotein family.</text>
</comment>
<evidence type="ECO:0000256" key="1">
    <source>
        <dbReference type="ARBA" id="ARBA00010296"/>
    </source>
</evidence>
<keyword evidence="9" id="KW-1185">Reference proteome</keyword>
<dbReference type="Pfam" id="PF08085">
    <property type="entry name" value="Entericidin"/>
    <property type="match status" value="1"/>
</dbReference>
<name>A0A011P9N2_9PAST</name>
<accession>A0A011P9N2</accession>
<comment type="caution">
    <text evidence="8">The sequence shown here is derived from an EMBL/GenBank/DDBJ whole genome shotgun (WGS) entry which is preliminary data.</text>
</comment>
<evidence type="ECO:0000256" key="3">
    <source>
        <dbReference type="ARBA" id="ARBA00022729"/>
    </source>
</evidence>
<gene>
    <name evidence="8" type="ORF">AK33_00980</name>
</gene>
<dbReference type="GO" id="GO:0009636">
    <property type="term" value="P:response to toxic substance"/>
    <property type="evidence" value="ECO:0007669"/>
    <property type="project" value="InterPro"/>
</dbReference>
<proteinExistence type="inferred from homology"/>
<dbReference type="RefSeq" id="WP_042801193.1">
    <property type="nucleotide sequence ID" value="NZ_AVSP01000004.1"/>
</dbReference>
<dbReference type="Proteomes" id="UP000054123">
    <property type="component" value="Unassembled WGS sequence"/>
</dbReference>
<keyword evidence="5" id="KW-0564">Palmitate</keyword>
<feature type="chain" id="PRO_5001461733" evidence="7">
    <location>
        <begin position="18"/>
        <end position="40"/>
    </location>
</feature>
<evidence type="ECO:0000256" key="7">
    <source>
        <dbReference type="SAM" id="SignalP"/>
    </source>
</evidence>
<evidence type="ECO:0000256" key="6">
    <source>
        <dbReference type="ARBA" id="ARBA00023288"/>
    </source>
</evidence>
<evidence type="ECO:0000313" key="9">
    <source>
        <dbReference type="Proteomes" id="UP000054123"/>
    </source>
</evidence>
<dbReference type="PATRIC" id="fig|1450449.3.peg.142"/>
<reference evidence="8 9" key="1">
    <citation type="journal article" date="2014" name="Genome Announc.">
        <title>Genome Sequence of a Presumptive Mannheimia haemolytica Strain with an A1/A6-Cross-Reactive Serotype from a White-Tailed Deer (Odocoileus virginianus).</title>
        <authorList>
            <person name="Lawrence P.K."/>
            <person name="Bey R.F."/>
            <person name="Wiener B."/>
            <person name="Kittichotirat W."/>
            <person name="Bumgarner R.E."/>
        </authorList>
    </citation>
    <scope>NUCLEOTIDE SEQUENCE [LARGE SCALE GENOMIC DNA]</scope>
    <source>
        <strain evidence="8 9">PKL10</strain>
    </source>
</reference>
<evidence type="ECO:0000256" key="2">
    <source>
        <dbReference type="ARBA" id="ARBA00022475"/>
    </source>
</evidence>
<keyword evidence="3 7" id="KW-0732">Signal</keyword>
<dbReference type="PROSITE" id="PS51257">
    <property type="entry name" value="PROKAR_LIPOPROTEIN"/>
    <property type="match status" value="1"/>
</dbReference>
<feature type="signal peptide" evidence="7">
    <location>
        <begin position="1"/>
        <end position="17"/>
    </location>
</feature>
<organism evidence="8 9">
    <name type="scientific">Mannheimia granulomatis</name>
    <dbReference type="NCBI Taxonomy" id="85402"/>
    <lineage>
        <taxon>Bacteria</taxon>
        <taxon>Pseudomonadati</taxon>
        <taxon>Pseudomonadota</taxon>
        <taxon>Gammaproteobacteria</taxon>
        <taxon>Pasteurellales</taxon>
        <taxon>Pasteurellaceae</taxon>
        <taxon>Mannheimia</taxon>
    </lineage>
</organism>
<evidence type="ECO:0000313" key="8">
    <source>
        <dbReference type="EMBL" id="EXI63009.1"/>
    </source>
</evidence>
<keyword evidence="4" id="KW-0472">Membrane</keyword>
<dbReference type="AlphaFoldDB" id="A0A011P9N2"/>
<keyword evidence="6" id="KW-0449">Lipoprotein</keyword>
<protein>
    <submittedName>
        <fullName evidence="8">Entericidin EcnAB</fullName>
    </submittedName>
</protein>
<evidence type="ECO:0000256" key="4">
    <source>
        <dbReference type="ARBA" id="ARBA00023136"/>
    </source>
</evidence>
<dbReference type="InterPro" id="IPR012556">
    <property type="entry name" value="Entericidin"/>
</dbReference>
<evidence type="ECO:0000256" key="5">
    <source>
        <dbReference type="ARBA" id="ARBA00023139"/>
    </source>
</evidence>